<evidence type="ECO:0000256" key="1">
    <source>
        <dbReference type="ARBA" id="ARBA00006303"/>
    </source>
</evidence>
<dbReference type="SUPFAM" id="SSF55681">
    <property type="entry name" value="Class II aaRS and biotin synthetases"/>
    <property type="match status" value="1"/>
</dbReference>
<keyword evidence="7" id="KW-0963">Cytoplasm</keyword>
<dbReference type="AlphaFoldDB" id="A0AAE4P3F0"/>
<feature type="binding site" evidence="7">
    <location>
        <position position="486"/>
    </location>
    <ligand>
        <name>L-aspartate</name>
        <dbReference type="ChEBI" id="CHEBI:29991"/>
    </ligand>
</feature>
<dbReference type="NCBIfam" id="NF001750">
    <property type="entry name" value="PRK00476.1"/>
    <property type="match status" value="1"/>
</dbReference>
<keyword evidence="2 7" id="KW-0436">Ligase</keyword>
<feature type="binding site" evidence="7">
    <location>
        <position position="479"/>
    </location>
    <ligand>
        <name>ATP</name>
        <dbReference type="ChEBI" id="CHEBI:30616"/>
    </ligand>
</feature>
<dbReference type="PROSITE" id="PS50862">
    <property type="entry name" value="AA_TRNA_LIGASE_II"/>
    <property type="match status" value="1"/>
</dbReference>
<dbReference type="GO" id="GO:0004815">
    <property type="term" value="F:aspartate-tRNA ligase activity"/>
    <property type="evidence" value="ECO:0007669"/>
    <property type="project" value="UniProtKB-UniRule"/>
</dbReference>
<dbReference type="InterPro" id="IPR047090">
    <property type="entry name" value="AspRS_core"/>
</dbReference>
<comment type="function">
    <text evidence="7">Catalyzes the attachment of L-aspartate to tRNA(Asp) in a two-step reaction: L-aspartate is first activated by ATP to form Asp-AMP and then transferred to the acceptor end of tRNA(Asp).</text>
</comment>
<evidence type="ECO:0000259" key="8">
    <source>
        <dbReference type="PROSITE" id="PS50862"/>
    </source>
</evidence>
<feature type="binding site" evidence="7">
    <location>
        <position position="229"/>
    </location>
    <ligand>
        <name>ATP</name>
        <dbReference type="ChEBI" id="CHEBI:30616"/>
    </ligand>
</feature>
<gene>
    <name evidence="7" type="primary">aspS</name>
    <name evidence="9" type="ORF">CMU51_17115</name>
</gene>
<feature type="region of interest" description="Aspartate" evidence="7">
    <location>
        <begin position="198"/>
        <end position="201"/>
    </location>
</feature>
<dbReference type="GO" id="GO:0006422">
    <property type="term" value="P:aspartyl-tRNA aminoacylation"/>
    <property type="evidence" value="ECO:0007669"/>
    <property type="project" value="UniProtKB-UniRule"/>
</dbReference>
<comment type="similarity">
    <text evidence="1 7">Belongs to the class-II aminoacyl-tRNA synthetase family. Type 1 subfamily.</text>
</comment>
<comment type="subunit">
    <text evidence="7">Homodimer.</text>
</comment>
<comment type="subcellular location">
    <subcellularLocation>
        <location evidence="7">Cytoplasm</location>
    </subcellularLocation>
</comment>
<dbReference type="EMBL" id="NWGY01000018">
    <property type="protein sequence ID" value="MDV3665774.1"/>
    <property type="molecule type" value="Genomic_DNA"/>
</dbReference>
<dbReference type="InterPro" id="IPR047089">
    <property type="entry name" value="Asp-tRNA-ligase_1_N"/>
</dbReference>
<feature type="binding site" evidence="7">
    <location>
        <position position="220"/>
    </location>
    <ligand>
        <name>L-aspartate</name>
        <dbReference type="ChEBI" id="CHEBI:29991"/>
    </ligand>
</feature>
<comment type="caution">
    <text evidence="7">Lacks conserved residue(s) required for the propagation of feature annotation.</text>
</comment>
<feature type="binding site" evidence="7">
    <location>
        <begin position="531"/>
        <end position="534"/>
    </location>
    <ligand>
        <name>ATP</name>
        <dbReference type="ChEBI" id="CHEBI:30616"/>
    </ligand>
</feature>
<evidence type="ECO:0000313" key="9">
    <source>
        <dbReference type="EMBL" id="MDV3665774.1"/>
    </source>
</evidence>
<dbReference type="RefSeq" id="WP_407490464.1">
    <property type="nucleotide sequence ID" value="NZ_JBJDLO010000008.1"/>
</dbReference>
<keyword evidence="3 7" id="KW-0547">Nucleotide-binding</keyword>
<dbReference type="EC" id="6.1.1.12" evidence="7"/>
<accession>A0AAE4P3F0</accession>
<evidence type="ECO:0000256" key="4">
    <source>
        <dbReference type="ARBA" id="ARBA00022840"/>
    </source>
</evidence>
<feature type="binding site" evidence="7">
    <location>
        <begin position="220"/>
        <end position="222"/>
    </location>
    <ligand>
        <name>ATP</name>
        <dbReference type="ChEBI" id="CHEBI:30616"/>
    </ligand>
</feature>
<dbReference type="HAMAP" id="MF_00044">
    <property type="entry name" value="Asp_tRNA_synth_type1"/>
    <property type="match status" value="1"/>
</dbReference>
<dbReference type="Pfam" id="PF02938">
    <property type="entry name" value="GAD"/>
    <property type="match status" value="1"/>
</dbReference>
<feature type="binding site" evidence="7">
    <location>
        <position position="445"/>
    </location>
    <ligand>
        <name>L-aspartate</name>
        <dbReference type="ChEBI" id="CHEBI:29991"/>
    </ligand>
</feature>
<keyword evidence="4 7" id="KW-0067">ATP-binding</keyword>
<evidence type="ECO:0000256" key="2">
    <source>
        <dbReference type="ARBA" id="ARBA00022598"/>
    </source>
</evidence>
<dbReference type="InterPro" id="IPR002312">
    <property type="entry name" value="Asp/Asn-tRNA-synth_IIb"/>
</dbReference>
<dbReference type="Gene3D" id="2.40.50.140">
    <property type="entry name" value="Nucleic acid-binding proteins"/>
    <property type="match status" value="1"/>
</dbReference>
<dbReference type="PANTHER" id="PTHR22594">
    <property type="entry name" value="ASPARTYL/LYSYL-TRNA SYNTHETASE"/>
    <property type="match status" value="1"/>
</dbReference>
<reference evidence="9" key="1">
    <citation type="submission" date="2023-02" db="EMBL/GenBank/DDBJ databases">
        <title>Elizabethkingia anophelis draft genomes.</title>
        <authorList>
            <person name="Nicholson A.C."/>
            <person name="Whitney A.M."/>
            <person name="Humrighouse B.W."/>
            <person name="Villarma A."/>
            <person name="Bell M."/>
            <person name="Mcquiston J."/>
        </authorList>
    </citation>
    <scope>NUCLEOTIDE SEQUENCE</scope>
    <source>
        <strain evidence="9">B4955</strain>
    </source>
</reference>
<dbReference type="SUPFAM" id="SSF50249">
    <property type="entry name" value="Nucleic acid-binding proteins"/>
    <property type="match status" value="1"/>
</dbReference>
<evidence type="ECO:0000256" key="6">
    <source>
        <dbReference type="ARBA" id="ARBA00023146"/>
    </source>
</evidence>
<evidence type="ECO:0000256" key="5">
    <source>
        <dbReference type="ARBA" id="ARBA00022917"/>
    </source>
</evidence>
<sequence length="584" mass="66589">MFRTHTNGELSLKNLNEEVTLSGWVQTIRDKGFMIWIDLRDRYGITQLVFDQDRSSAALLEEAKKLGREFVIQVSGKVIERASKNPKIPTGEIEILVEKLTILNNSELPPFTIEDETDGGEELRMKYRYLDIRRNPVKEKLIFRHKMAQKVRNYLSDQGFIEVETPVLIKSTPEGARDFVVPSRMNPGQFYALPQSPQTFKQLLMVGGMDKYFQIVKCFRDEDLRADRQPEFTQIDCEMAFVEQEDVMNIFEGLTQNLLKDIAGQEFGKFPRMTFADAMKKYGNDKPDIRFGMEFHELNDLVKDKDFKIFDEAELVVGINVEGCAEYTRKQIDELTDWVKRPQIGATGMVWIKYQADGIVTSSVNKFYNEEDLKKIAEEFGAKPGDLMLVLSGNENKVRAQLSALRMELGNRLGLRKGNEFAPLWVIDFPLLEWDEDTQRYHAMHHPFTSPKPEDIHLLENEAGKARANAYDLVINGNEIGGGSIRIFDKDLQSQMFSLLGFTPEEAEAQFGFLMNAFKYGAPPHGGLAFGFDRLVAVLDGNEVIRDYIAFPKNNSGRDVMIDAPASIANEQLDELALTININE</sequence>
<dbReference type="NCBIfam" id="TIGR00459">
    <property type="entry name" value="aspS_bact"/>
    <property type="match status" value="1"/>
</dbReference>
<dbReference type="InterPro" id="IPR045864">
    <property type="entry name" value="aa-tRNA-synth_II/BPL/LPL"/>
</dbReference>
<keyword evidence="5 7" id="KW-0648">Protein biosynthesis</keyword>
<dbReference type="Pfam" id="PF00152">
    <property type="entry name" value="tRNA-synt_2"/>
    <property type="match status" value="1"/>
</dbReference>
<feature type="binding site" evidence="7">
    <location>
        <position position="174"/>
    </location>
    <ligand>
        <name>L-aspartate</name>
        <dbReference type="ChEBI" id="CHEBI:29991"/>
    </ligand>
</feature>
<dbReference type="Pfam" id="PF01336">
    <property type="entry name" value="tRNA_anti-codon"/>
    <property type="match status" value="1"/>
</dbReference>
<dbReference type="InterPro" id="IPR004115">
    <property type="entry name" value="GAD-like_sf"/>
</dbReference>
<comment type="catalytic activity">
    <reaction evidence="7">
        <text>tRNA(Asp) + L-aspartate + ATP = L-aspartyl-tRNA(Asp) + AMP + diphosphate</text>
        <dbReference type="Rhea" id="RHEA:19649"/>
        <dbReference type="Rhea" id="RHEA-COMP:9660"/>
        <dbReference type="Rhea" id="RHEA-COMP:9678"/>
        <dbReference type="ChEBI" id="CHEBI:29991"/>
        <dbReference type="ChEBI" id="CHEBI:30616"/>
        <dbReference type="ChEBI" id="CHEBI:33019"/>
        <dbReference type="ChEBI" id="CHEBI:78442"/>
        <dbReference type="ChEBI" id="CHEBI:78516"/>
        <dbReference type="ChEBI" id="CHEBI:456215"/>
        <dbReference type="EC" id="6.1.1.12"/>
    </reaction>
</comment>
<evidence type="ECO:0000256" key="7">
    <source>
        <dbReference type="HAMAP-Rule" id="MF_00044"/>
    </source>
</evidence>
<name>A0AAE4P3F0_9FLAO</name>
<dbReference type="InterPro" id="IPR006195">
    <property type="entry name" value="aa-tRNA-synth_II"/>
</dbReference>
<dbReference type="CDD" id="cd00777">
    <property type="entry name" value="AspRS_core"/>
    <property type="match status" value="1"/>
</dbReference>
<dbReference type="InterPro" id="IPR004364">
    <property type="entry name" value="Aa-tRNA-synt_II"/>
</dbReference>
<comment type="caution">
    <text evidence="9">The sequence shown here is derived from an EMBL/GenBank/DDBJ whole genome shotgun (WGS) entry which is preliminary data.</text>
</comment>
<evidence type="ECO:0000313" key="10">
    <source>
        <dbReference type="Proteomes" id="UP001189000"/>
    </source>
</evidence>
<dbReference type="GO" id="GO:0003676">
    <property type="term" value="F:nucleic acid binding"/>
    <property type="evidence" value="ECO:0007669"/>
    <property type="project" value="InterPro"/>
</dbReference>
<dbReference type="InterPro" id="IPR029351">
    <property type="entry name" value="GAD_dom"/>
</dbReference>
<dbReference type="Gene3D" id="3.30.1360.30">
    <property type="entry name" value="GAD-like domain"/>
    <property type="match status" value="1"/>
</dbReference>
<protein>
    <recommendedName>
        <fullName evidence="7">Aspartate--tRNA ligase</fullName>
        <ecNumber evidence="7">6.1.1.12</ecNumber>
    </recommendedName>
    <alternativeName>
        <fullName evidence="7">Aspartyl-tRNA synthetase</fullName>
        <shortName evidence="7">AspRS</shortName>
    </alternativeName>
</protein>
<dbReference type="Proteomes" id="UP001189000">
    <property type="component" value="Unassembled WGS sequence"/>
</dbReference>
<dbReference type="InterPro" id="IPR012340">
    <property type="entry name" value="NA-bd_OB-fold"/>
</dbReference>
<dbReference type="SUPFAM" id="SSF55261">
    <property type="entry name" value="GAD domain-like"/>
    <property type="match status" value="1"/>
</dbReference>
<dbReference type="GO" id="GO:0005737">
    <property type="term" value="C:cytoplasm"/>
    <property type="evidence" value="ECO:0007669"/>
    <property type="project" value="UniProtKB-SubCell"/>
</dbReference>
<dbReference type="GO" id="GO:0005524">
    <property type="term" value="F:ATP binding"/>
    <property type="evidence" value="ECO:0007669"/>
    <property type="project" value="UniProtKB-UniRule"/>
</dbReference>
<dbReference type="InterPro" id="IPR004524">
    <property type="entry name" value="Asp-tRNA-ligase_1"/>
</dbReference>
<keyword evidence="6 7" id="KW-0030">Aminoacyl-tRNA synthetase</keyword>
<dbReference type="PRINTS" id="PR01042">
    <property type="entry name" value="TRNASYNTHASP"/>
</dbReference>
<dbReference type="InterPro" id="IPR004365">
    <property type="entry name" value="NA-bd_OB_tRNA"/>
</dbReference>
<proteinExistence type="inferred from homology"/>
<feature type="domain" description="Aminoacyl-transfer RNA synthetases class-II family profile" evidence="8">
    <location>
        <begin position="144"/>
        <end position="552"/>
    </location>
</feature>
<dbReference type="Gene3D" id="3.30.930.10">
    <property type="entry name" value="Bira Bifunctional Protein, Domain 2"/>
    <property type="match status" value="1"/>
</dbReference>
<organism evidence="9 10">
    <name type="scientific">Elizabethkingia anophelis</name>
    <dbReference type="NCBI Taxonomy" id="1117645"/>
    <lineage>
        <taxon>Bacteria</taxon>
        <taxon>Pseudomonadati</taxon>
        <taxon>Bacteroidota</taxon>
        <taxon>Flavobacteriia</taxon>
        <taxon>Flavobacteriales</taxon>
        <taxon>Weeksellaceae</taxon>
        <taxon>Elizabethkingia</taxon>
    </lineage>
</organism>
<dbReference type="CDD" id="cd04317">
    <property type="entry name" value="EcAspRS_like_N"/>
    <property type="match status" value="1"/>
</dbReference>
<dbReference type="PANTHER" id="PTHR22594:SF5">
    <property type="entry name" value="ASPARTATE--TRNA LIGASE, MITOCHONDRIAL"/>
    <property type="match status" value="1"/>
</dbReference>
<evidence type="ECO:0000256" key="3">
    <source>
        <dbReference type="ARBA" id="ARBA00022741"/>
    </source>
</evidence>